<dbReference type="InterPro" id="IPR012677">
    <property type="entry name" value="Nucleotide-bd_a/b_plait_sf"/>
</dbReference>
<dbReference type="PROSITE" id="PS51195">
    <property type="entry name" value="Q_MOTIF"/>
    <property type="match status" value="1"/>
</dbReference>
<keyword evidence="2" id="KW-0547">Nucleotide-binding</keyword>
<feature type="short sequence motif" description="Q motif" evidence="6">
    <location>
        <begin position="24"/>
        <end position="52"/>
    </location>
</feature>
<feature type="domain" description="Helicase ATP-binding" evidence="7">
    <location>
        <begin position="55"/>
        <end position="226"/>
    </location>
</feature>
<name>A0A2V2N836_9EURY</name>
<evidence type="ECO:0000256" key="5">
    <source>
        <dbReference type="ARBA" id="ARBA00022840"/>
    </source>
</evidence>
<dbReference type="InterPro" id="IPR014001">
    <property type="entry name" value="Helicase_ATP-bd"/>
</dbReference>
<dbReference type="InterPro" id="IPR044742">
    <property type="entry name" value="DEAD/DEAH_RhlB"/>
</dbReference>
<evidence type="ECO:0000256" key="4">
    <source>
        <dbReference type="ARBA" id="ARBA00022806"/>
    </source>
</evidence>
<feature type="domain" description="DEAD-box RNA helicase Q" evidence="9">
    <location>
        <begin position="24"/>
        <end position="52"/>
    </location>
</feature>
<feature type="domain" description="Helicase C-terminal" evidence="8">
    <location>
        <begin position="237"/>
        <end position="395"/>
    </location>
</feature>
<accession>A0A2V2N836</accession>
<evidence type="ECO:0000259" key="9">
    <source>
        <dbReference type="PROSITE" id="PS51195"/>
    </source>
</evidence>
<organism evidence="10 11">
    <name type="scientific">Methanospirillum stamsii</name>
    <dbReference type="NCBI Taxonomy" id="1277351"/>
    <lineage>
        <taxon>Archaea</taxon>
        <taxon>Methanobacteriati</taxon>
        <taxon>Methanobacteriota</taxon>
        <taxon>Stenosarchaea group</taxon>
        <taxon>Methanomicrobia</taxon>
        <taxon>Methanomicrobiales</taxon>
        <taxon>Methanospirillaceae</taxon>
        <taxon>Methanospirillum</taxon>
    </lineage>
</organism>
<evidence type="ECO:0000259" key="8">
    <source>
        <dbReference type="PROSITE" id="PS51194"/>
    </source>
</evidence>
<dbReference type="Pfam" id="PF03880">
    <property type="entry name" value="DbpA"/>
    <property type="match status" value="1"/>
</dbReference>
<evidence type="ECO:0000256" key="3">
    <source>
        <dbReference type="ARBA" id="ARBA00022801"/>
    </source>
</evidence>
<dbReference type="PROSITE" id="PS51194">
    <property type="entry name" value="HELICASE_CTER"/>
    <property type="match status" value="1"/>
</dbReference>
<evidence type="ECO:0000256" key="2">
    <source>
        <dbReference type="ARBA" id="ARBA00022741"/>
    </source>
</evidence>
<dbReference type="Pfam" id="PF00270">
    <property type="entry name" value="DEAD"/>
    <property type="match status" value="1"/>
</dbReference>
<dbReference type="InterPro" id="IPR014014">
    <property type="entry name" value="RNA_helicase_DEAD_Q_motif"/>
</dbReference>
<dbReference type="GO" id="GO:0005829">
    <property type="term" value="C:cytosol"/>
    <property type="evidence" value="ECO:0007669"/>
    <property type="project" value="TreeGrafter"/>
</dbReference>
<evidence type="ECO:0000256" key="6">
    <source>
        <dbReference type="PROSITE-ProRule" id="PRU00552"/>
    </source>
</evidence>
<gene>
    <name evidence="10" type="ORF">DLD82_12580</name>
</gene>
<dbReference type="PANTHER" id="PTHR47959:SF1">
    <property type="entry name" value="ATP-DEPENDENT RNA HELICASE DBPA"/>
    <property type="match status" value="1"/>
</dbReference>
<dbReference type="PANTHER" id="PTHR47959">
    <property type="entry name" value="ATP-DEPENDENT RNA HELICASE RHLE-RELATED"/>
    <property type="match status" value="1"/>
</dbReference>
<dbReference type="CDD" id="cd12252">
    <property type="entry name" value="RRM_DbpA"/>
    <property type="match status" value="1"/>
</dbReference>
<dbReference type="InterPro" id="IPR050079">
    <property type="entry name" value="DEAD_box_RNA_helicase"/>
</dbReference>
<keyword evidence="4 10" id="KW-0347">Helicase</keyword>
<dbReference type="SUPFAM" id="SSF52540">
    <property type="entry name" value="P-loop containing nucleoside triphosphate hydrolases"/>
    <property type="match status" value="1"/>
</dbReference>
<keyword evidence="11" id="KW-1185">Reference proteome</keyword>
<dbReference type="InterPro" id="IPR011545">
    <property type="entry name" value="DEAD/DEAH_box_helicase_dom"/>
</dbReference>
<evidence type="ECO:0000313" key="10">
    <source>
        <dbReference type="EMBL" id="PWR72417.1"/>
    </source>
</evidence>
<dbReference type="GO" id="GO:0003676">
    <property type="term" value="F:nucleic acid binding"/>
    <property type="evidence" value="ECO:0007669"/>
    <property type="project" value="InterPro"/>
</dbReference>
<dbReference type="PROSITE" id="PS51192">
    <property type="entry name" value="HELICASE_ATP_BIND_1"/>
    <property type="match status" value="1"/>
</dbReference>
<dbReference type="CDD" id="cd00268">
    <property type="entry name" value="DEADc"/>
    <property type="match status" value="1"/>
</dbReference>
<dbReference type="GO" id="GO:0003724">
    <property type="term" value="F:RNA helicase activity"/>
    <property type="evidence" value="ECO:0007669"/>
    <property type="project" value="InterPro"/>
</dbReference>
<evidence type="ECO:0000256" key="1">
    <source>
        <dbReference type="ARBA" id="ARBA00022490"/>
    </source>
</evidence>
<sequence>MPFFQVETIILISPWDAEYAMEIPSFSDLQLSPGILKAIRDIGYEEPTPIQSQVIPLILAGSDVAGQAYTGTGKTASYGIPALEMCQTANRKVQTIILCPTRELAVQVGTELNRLAMHRKGISILPVYGGQPIDRQLRALSRGVHVVIGTPGRVIDHIKRGTLALDSVSLVVMDEADQMLDMGFREDIEEILSHIPKEHQTVILSATFPSEILDISRRFQKDPIDVKMVHQELTVPQIEQYYIEVREPAKSDTLIRVLEFYQPQRTIIFCNTQIAVDAVSNALKAEGFMADGLHGGMAQAQRDKVMNAFRKGQLEILIATDVAARGIDVEEIDLVCNFDFPQDDEYYVHRIGRTARAGRSGRAISFVSPRERYRLRDVRRSTRAEPIPLPIPTLREIGGKKAISTLADADSLMKTGDLTFCRPMIEEILAEGADPVSLAASLLMIAAGINTEKEDELEKYLGEQAVVKLSVGRADGILVRDILQVVRNSGRNIQNDIGNIRIGQTATYIDVPEPSVKDVIDVLNGAQIGRIRIIAKRGRKQGDIPKRRFSK</sequence>
<dbReference type="GO" id="GO:0016787">
    <property type="term" value="F:hydrolase activity"/>
    <property type="evidence" value="ECO:0007669"/>
    <property type="project" value="UniProtKB-KW"/>
</dbReference>
<dbReference type="FunFam" id="3.40.50.300:FF:000108">
    <property type="entry name" value="ATP-dependent RNA helicase RhlE"/>
    <property type="match status" value="1"/>
</dbReference>
<keyword evidence="5" id="KW-0067">ATP-binding</keyword>
<dbReference type="EMBL" id="QGMZ01000027">
    <property type="protein sequence ID" value="PWR72417.1"/>
    <property type="molecule type" value="Genomic_DNA"/>
</dbReference>
<dbReference type="Pfam" id="PF00271">
    <property type="entry name" value="Helicase_C"/>
    <property type="match status" value="1"/>
</dbReference>
<dbReference type="Gene3D" id="3.40.50.300">
    <property type="entry name" value="P-loop containing nucleotide triphosphate hydrolases"/>
    <property type="match status" value="2"/>
</dbReference>
<keyword evidence="1" id="KW-0963">Cytoplasm</keyword>
<comment type="caution">
    <text evidence="10">The sequence shown here is derived from an EMBL/GenBank/DDBJ whole genome shotgun (WGS) entry which is preliminary data.</text>
</comment>
<proteinExistence type="predicted"/>
<protein>
    <submittedName>
        <fullName evidence="10">ATP-dependent RNA helicase</fullName>
    </submittedName>
</protein>
<reference evidence="10 11" key="1">
    <citation type="submission" date="2018-05" db="EMBL/GenBank/DDBJ databases">
        <title>Draft genome of Methanospirillum stamsii Pt1.</title>
        <authorList>
            <person name="Dueholm M.S."/>
            <person name="Nielsen P.H."/>
            <person name="Bakmann L.F."/>
            <person name="Otzen D.E."/>
        </authorList>
    </citation>
    <scope>NUCLEOTIDE SEQUENCE [LARGE SCALE GENOMIC DNA]</scope>
    <source>
        <strain evidence="10 11">Pt1</strain>
    </source>
</reference>
<dbReference type="CDD" id="cd18787">
    <property type="entry name" value="SF2_C_DEAD"/>
    <property type="match status" value="1"/>
</dbReference>
<evidence type="ECO:0000259" key="7">
    <source>
        <dbReference type="PROSITE" id="PS51192"/>
    </source>
</evidence>
<dbReference type="GO" id="GO:0140097">
    <property type="term" value="F:catalytic activity, acting on DNA"/>
    <property type="evidence" value="ECO:0007669"/>
    <property type="project" value="UniProtKB-ARBA"/>
</dbReference>
<dbReference type="Proteomes" id="UP000245934">
    <property type="component" value="Unassembled WGS sequence"/>
</dbReference>
<dbReference type="SMART" id="SM00490">
    <property type="entry name" value="HELICc"/>
    <property type="match status" value="1"/>
</dbReference>
<keyword evidence="3" id="KW-0378">Hydrolase</keyword>
<evidence type="ECO:0000313" key="11">
    <source>
        <dbReference type="Proteomes" id="UP000245934"/>
    </source>
</evidence>
<dbReference type="InterPro" id="IPR027417">
    <property type="entry name" value="P-loop_NTPase"/>
</dbReference>
<dbReference type="InterPro" id="IPR001650">
    <property type="entry name" value="Helicase_C-like"/>
</dbReference>
<dbReference type="AlphaFoldDB" id="A0A2V2N836"/>
<dbReference type="Gene3D" id="3.30.70.330">
    <property type="match status" value="1"/>
</dbReference>
<dbReference type="SMART" id="SM00487">
    <property type="entry name" value="DEXDc"/>
    <property type="match status" value="1"/>
</dbReference>
<dbReference type="GO" id="GO:0005524">
    <property type="term" value="F:ATP binding"/>
    <property type="evidence" value="ECO:0007669"/>
    <property type="project" value="UniProtKB-KW"/>
</dbReference>
<dbReference type="InterPro" id="IPR005580">
    <property type="entry name" value="DbpA/CsdA_RNA-bd_dom"/>
</dbReference>